<reference evidence="2" key="1">
    <citation type="submission" date="2016-06" db="EMBL/GenBank/DDBJ databases">
        <title>Parallel loss of symbiosis genes in relatives of nitrogen-fixing non-legume Parasponia.</title>
        <authorList>
            <person name="Van Velzen R."/>
            <person name="Holmer R."/>
            <person name="Bu F."/>
            <person name="Rutten L."/>
            <person name="Van Zeijl A."/>
            <person name="Liu W."/>
            <person name="Santuari L."/>
            <person name="Cao Q."/>
            <person name="Sharma T."/>
            <person name="Shen D."/>
            <person name="Roswanjaya Y."/>
            <person name="Wardhani T."/>
            <person name="Kalhor M.S."/>
            <person name="Jansen J."/>
            <person name="Van den Hoogen J."/>
            <person name="Gungor B."/>
            <person name="Hartog M."/>
            <person name="Hontelez J."/>
            <person name="Verver J."/>
            <person name="Yang W.-C."/>
            <person name="Schijlen E."/>
            <person name="Repin R."/>
            <person name="Schilthuizen M."/>
            <person name="Schranz E."/>
            <person name="Heidstra R."/>
            <person name="Miyata K."/>
            <person name="Fedorova E."/>
            <person name="Kohlen W."/>
            <person name="Bisseling T."/>
            <person name="Smit S."/>
            <person name="Geurts R."/>
        </authorList>
    </citation>
    <scope>NUCLEOTIDE SEQUENCE [LARGE SCALE GENOMIC DNA]</scope>
    <source>
        <strain evidence="2">cv. RG33-2</strain>
    </source>
</reference>
<protein>
    <submittedName>
        <fullName evidence="1">Uncharacterized protein</fullName>
    </submittedName>
</protein>
<proteinExistence type="predicted"/>
<accession>A0A2P5F294</accession>
<sequence>MLVKHRTQRLRVSEDGAVLIDCKQAQSCEGISTHMGVPCVDQVNVAVETPWTRSSAASTFLGLANES</sequence>
<organism evidence="1 2">
    <name type="scientific">Trema orientale</name>
    <name type="common">Charcoal tree</name>
    <name type="synonym">Celtis orientalis</name>
    <dbReference type="NCBI Taxonomy" id="63057"/>
    <lineage>
        <taxon>Eukaryota</taxon>
        <taxon>Viridiplantae</taxon>
        <taxon>Streptophyta</taxon>
        <taxon>Embryophyta</taxon>
        <taxon>Tracheophyta</taxon>
        <taxon>Spermatophyta</taxon>
        <taxon>Magnoliopsida</taxon>
        <taxon>eudicotyledons</taxon>
        <taxon>Gunneridae</taxon>
        <taxon>Pentapetalae</taxon>
        <taxon>rosids</taxon>
        <taxon>fabids</taxon>
        <taxon>Rosales</taxon>
        <taxon>Cannabaceae</taxon>
        <taxon>Trema</taxon>
    </lineage>
</organism>
<gene>
    <name evidence="1" type="ORF">TorRG33x02_122290</name>
</gene>
<dbReference type="Proteomes" id="UP000237000">
    <property type="component" value="Unassembled WGS sequence"/>
</dbReference>
<keyword evidence="2" id="KW-1185">Reference proteome</keyword>
<comment type="caution">
    <text evidence="1">The sequence shown here is derived from an EMBL/GenBank/DDBJ whole genome shotgun (WGS) entry which is preliminary data.</text>
</comment>
<dbReference type="InParanoid" id="A0A2P5F294"/>
<name>A0A2P5F294_TREOI</name>
<dbReference type="AlphaFoldDB" id="A0A2P5F294"/>
<evidence type="ECO:0000313" key="1">
    <source>
        <dbReference type="EMBL" id="PON91898.1"/>
    </source>
</evidence>
<dbReference type="EMBL" id="JXTC01000070">
    <property type="protein sequence ID" value="PON91898.1"/>
    <property type="molecule type" value="Genomic_DNA"/>
</dbReference>
<evidence type="ECO:0000313" key="2">
    <source>
        <dbReference type="Proteomes" id="UP000237000"/>
    </source>
</evidence>